<name>A0A8T2V9U3_CERRI</name>
<sequence length="176" mass="19418">MTAVGTLGYIAPEIVHAGRVTEKADVYSFGVLAMEIACRRKPIDPSNMICSRLADWVWLHHQKGSITEALDPVILLPPRGHALRDDKDVSEFQQLDKWQCVLQLGLLCCQEDPDARPDMSEVHQALKSQTVMPPPSSWDVYSIRNSGTTKRPDGTLAPCPASSSSVSFSYSSQHAR</sequence>
<dbReference type="Pfam" id="PF00069">
    <property type="entry name" value="Pkinase"/>
    <property type="match status" value="1"/>
</dbReference>
<feature type="domain" description="Protein kinase" evidence="6">
    <location>
        <begin position="1"/>
        <end position="126"/>
    </location>
</feature>
<dbReference type="InterPro" id="IPR011009">
    <property type="entry name" value="Kinase-like_dom_sf"/>
</dbReference>
<keyword evidence="4" id="KW-0067">ATP-binding</keyword>
<evidence type="ECO:0000259" key="6">
    <source>
        <dbReference type="PROSITE" id="PS50011"/>
    </source>
</evidence>
<proteinExistence type="predicted"/>
<dbReference type="InterPro" id="IPR000719">
    <property type="entry name" value="Prot_kinase_dom"/>
</dbReference>
<dbReference type="InterPro" id="IPR052059">
    <property type="entry name" value="CR_Ser/Thr_kinase"/>
</dbReference>
<dbReference type="PROSITE" id="PS50011">
    <property type="entry name" value="PROTEIN_KINASE_DOM"/>
    <property type="match status" value="1"/>
</dbReference>
<dbReference type="GO" id="GO:0005524">
    <property type="term" value="F:ATP binding"/>
    <property type="evidence" value="ECO:0007669"/>
    <property type="project" value="UniProtKB-KW"/>
</dbReference>
<dbReference type="Gene3D" id="1.10.510.10">
    <property type="entry name" value="Transferase(Phosphotransferase) domain 1"/>
    <property type="match status" value="1"/>
</dbReference>
<keyword evidence="2" id="KW-0547">Nucleotide-binding</keyword>
<comment type="caution">
    <text evidence="7">The sequence shown here is derived from an EMBL/GenBank/DDBJ whole genome shotgun (WGS) entry which is preliminary data.</text>
</comment>
<keyword evidence="8" id="KW-1185">Reference proteome</keyword>
<evidence type="ECO:0000313" key="7">
    <source>
        <dbReference type="EMBL" id="KAH7444152.1"/>
    </source>
</evidence>
<evidence type="ECO:0000256" key="4">
    <source>
        <dbReference type="ARBA" id="ARBA00022840"/>
    </source>
</evidence>
<keyword evidence="3" id="KW-0418">Kinase</keyword>
<evidence type="ECO:0000256" key="2">
    <source>
        <dbReference type="ARBA" id="ARBA00022741"/>
    </source>
</evidence>
<accession>A0A8T2V9U3</accession>
<feature type="region of interest" description="Disordered" evidence="5">
    <location>
        <begin position="125"/>
        <end position="176"/>
    </location>
</feature>
<keyword evidence="1" id="KW-0808">Transferase</keyword>
<dbReference type="PANTHER" id="PTHR47973">
    <property type="entry name" value="CYSTEINE-RICH RECEPTOR-LIKE PROTEIN KINASE 3"/>
    <property type="match status" value="1"/>
</dbReference>
<evidence type="ECO:0000256" key="1">
    <source>
        <dbReference type="ARBA" id="ARBA00022679"/>
    </source>
</evidence>
<dbReference type="OrthoDB" id="4062651at2759"/>
<organism evidence="7 8">
    <name type="scientific">Ceratopteris richardii</name>
    <name type="common">Triangle waterfern</name>
    <dbReference type="NCBI Taxonomy" id="49495"/>
    <lineage>
        <taxon>Eukaryota</taxon>
        <taxon>Viridiplantae</taxon>
        <taxon>Streptophyta</taxon>
        <taxon>Embryophyta</taxon>
        <taxon>Tracheophyta</taxon>
        <taxon>Polypodiopsida</taxon>
        <taxon>Polypodiidae</taxon>
        <taxon>Polypodiales</taxon>
        <taxon>Pteridineae</taxon>
        <taxon>Pteridaceae</taxon>
        <taxon>Parkerioideae</taxon>
        <taxon>Ceratopteris</taxon>
    </lineage>
</organism>
<reference evidence="7" key="1">
    <citation type="submission" date="2021-08" db="EMBL/GenBank/DDBJ databases">
        <title>WGS assembly of Ceratopteris richardii.</title>
        <authorList>
            <person name="Marchant D.B."/>
            <person name="Chen G."/>
            <person name="Jenkins J."/>
            <person name="Shu S."/>
            <person name="Leebens-Mack J."/>
            <person name="Grimwood J."/>
            <person name="Schmutz J."/>
            <person name="Soltis P."/>
            <person name="Soltis D."/>
            <person name="Chen Z.-H."/>
        </authorList>
    </citation>
    <scope>NUCLEOTIDE SEQUENCE</scope>
    <source>
        <strain evidence="7">Whitten #5841</strain>
        <tissue evidence="7">Leaf</tissue>
    </source>
</reference>
<protein>
    <recommendedName>
        <fullName evidence="6">Protein kinase domain-containing protein</fullName>
    </recommendedName>
</protein>
<dbReference type="Proteomes" id="UP000825935">
    <property type="component" value="Chromosome 2"/>
</dbReference>
<dbReference type="AlphaFoldDB" id="A0A8T2V9U3"/>
<evidence type="ECO:0000256" key="5">
    <source>
        <dbReference type="SAM" id="MobiDB-lite"/>
    </source>
</evidence>
<feature type="compositionally biased region" description="Low complexity" evidence="5">
    <location>
        <begin position="162"/>
        <end position="176"/>
    </location>
</feature>
<dbReference type="OMA" id="WELYSEE"/>
<dbReference type="GO" id="GO:0004672">
    <property type="term" value="F:protein kinase activity"/>
    <property type="evidence" value="ECO:0007669"/>
    <property type="project" value="InterPro"/>
</dbReference>
<evidence type="ECO:0000313" key="8">
    <source>
        <dbReference type="Proteomes" id="UP000825935"/>
    </source>
</evidence>
<gene>
    <name evidence="7" type="ORF">KP509_02G067300</name>
</gene>
<dbReference type="EMBL" id="CM035407">
    <property type="protein sequence ID" value="KAH7444152.1"/>
    <property type="molecule type" value="Genomic_DNA"/>
</dbReference>
<dbReference type="SUPFAM" id="SSF56112">
    <property type="entry name" value="Protein kinase-like (PK-like)"/>
    <property type="match status" value="1"/>
</dbReference>
<evidence type="ECO:0000256" key="3">
    <source>
        <dbReference type="ARBA" id="ARBA00022777"/>
    </source>
</evidence>